<evidence type="ECO:0000256" key="2">
    <source>
        <dbReference type="ARBA" id="ARBA00023002"/>
    </source>
</evidence>
<evidence type="ECO:0000256" key="1">
    <source>
        <dbReference type="ARBA" id="ARBA00006484"/>
    </source>
</evidence>
<accession>A0ABP9HPK3</accession>
<comment type="similarity">
    <text evidence="1">Belongs to the short-chain dehydrogenases/reductases (SDR) family.</text>
</comment>
<dbReference type="PRINTS" id="PR00081">
    <property type="entry name" value="GDHRDH"/>
</dbReference>
<protein>
    <submittedName>
        <fullName evidence="4">Oxidoreductase</fullName>
    </submittedName>
</protein>
<organism evidence="4 5">
    <name type="scientific">Kineococcus glutinatus</name>
    <dbReference type="NCBI Taxonomy" id="1070872"/>
    <lineage>
        <taxon>Bacteria</taxon>
        <taxon>Bacillati</taxon>
        <taxon>Actinomycetota</taxon>
        <taxon>Actinomycetes</taxon>
        <taxon>Kineosporiales</taxon>
        <taxon>Kineosporiaceae</taxon>
        <taxon>Kineococcus</taxon>
    </lineage>
</organism>
<dbReference type="Gene3D" id="3.40.50.720">
    <property type="entry name" value="NAD(P)-binding Rossmann-like Domain"/>
    <property type="match status" value="1"/>
</dbReference>
<feature type="region of interest" description="Disordered" evidence="3">
    <location>
        <begin position="1"/>
        <end position="36"/>
    </location>
</feature>
<comment type="caution">
    <text evidence="4">The sequence shown here is derived from an EMBL/GenBank/DDBJ whole genome shotgun (WGS) entry which is preliminary data.</text>
</comment>
<reference evidence="5" key="1">
    <citation type="journal article" date="2019" name="Int. J. Syst. Evol. Microbiol.">
        <title>The Global Catalogue of Microorganisms (GCM) 10K type strain sequencing project: providing services to taxonomists for standard genome sequencing and annotation.</title>
        <authorList>
            <consortium name="The Broad Institute Genomics Platform"/>
            <consortium name="The Broad Institute Genome Sequencing Center for Infectious Disease"/>
            <person name="Wu L."/>
            <person name="Ma J."/>
        </authorList>
    </citation>
    <scope>NUCLEOTIDE SEQUENCE [LARGE SCALE GENOMIC DNA]</scope>
    <source>
        <strain evidence="5">JCM 18126</strain>
    </source>
</reference>
<dbReference type="InterPro" id="IPR036291">
    <property type="entry name" value="NAD(P)-bd_dom_sf"/>
</dbReference>
<dbReference type="SUPFAM" id="SSF51735">
    <property type="entry name" value="NAD(P)-binding Rossmann-fold domains"/>
    <property type="match status" value="1"/>
</dbReference>
<name>A0ABP9HPK3_9ACTN</name>
<keyword evidence="2" id="KW-0560">Oxidoreductase</keyword>
<evidence type="ECO:0000256" key="3">
    <source>
        <dbReference type="SAM" id="MobiDB-lite"/>
    </source>
</evidence>
<evidence type="ECO:0000313" key="4">
    <source>
        <dbReference type="EMBL" id="GAA4975716.1"/>
    </source>
</evidence>
<evidence type="ECO:0000313" key="5">
    <source>
        <dbReference type="Proteomes" id="UP001501195"/>
    </source>
</evidence>
<dbReference type="EMBL" id="BAABIL010000206">
    <property type="protein sequence ID" value="GAA4975716.1"/>
    <property type="molecule type" value="Genomic_DNA"/>
</dbReference>
<proteinExistence type="inferred from homology"/>
<sequence length="333" mass="34847">MCASVPFADGPSVSSETPEPPVPQTLPDPTRWTAADVPDQSGRTALVTGASSGLGAHLAHVLAARGATVVMAVRDRAKGERVRRAILDTGVPGALELHPLDLEDLDAVRSSAAALADRPLDLLVANAGIAAGAHRLSPQGHEIHLATNHLGHFALTGLLLPALERGRDPRVVTVTSGLHRLVRRFDPTGADPRPHQPGRAYARSKLANALTALELDRRLRAAGSPVTSVLAHPGMARTPMQDGPGSLPARLVVRLLVPVLARSTEQGTLPLLHAATAPGLPGGVLVGPTGPVTRTRVRYEEPSRLALDTDLARRLWTASVRLTGVEPVAATAR</sequence>
<gene>
    <name evidence="4" type="ORF">GCM10023225_16050</name>
</gene>
<dbReference type="Pfam" id="PF00106">
    <property type="entry name" value="adh_short"/>
    <property type="match status" value="1"/>
</dbReference>
<keyword evidence="5" id="KW-1185">Reference proteome</keyword>
<dbReference type="Proteomes" id="UP001501195">
    <property type="component" value="Unassembled WGS sequence"/>
</dbReference>
<dbReference type="PANTHER" id="PTHR24320:SF148">
    <property type="entry name" value="NAD(P)-BINDING ROSSMANN-FOLD SUPERFAMILY PROTEIN"/>
    <property type="match status" value="1"/>
</dbReference>
<dbReference type="InterPro" id="IPR002347">
    <property type="entry name" value="SDR_fam"/>
</dbReference>
<dbReference type="PANTHER" id="PTHR24320">
    <property type="entry name" value="RETINOL DEHYDROGENASE"/>
    <property type="match status" value="1"/>
</dbReference>